<evidence type="ECO:0000313" key="1">
    <source>
        <dbReference type="EMBL" id="HIQ29366.1"/>
    </source>
</evidence>
<reference evidence="1" key="1">
    <citation type="journal article" date="2020" name="ISME J.">
        <title>Gammaproteobacteria mediating utilization of methyl-, sulfur- and petroleum organic compounds in deep ocean hydrothermal plumes.</title>
        <authorList>
            <person name="Zhou Z."/>
            <person name="Liu Y."/>
            <person name="Pan J."/>
            <person name="Cron B.R."/>
            <person name="Toner B.M."/>
            <person name="Anantharaman K."/>
            <person name="Breier J.A."/>
            <person name="Dick G.J."/>
            <person name="Li M."/>
        </authorList>
    </citation>
    <scope>NUCLEOTIDE SEQUENCE</scope>
    <source>
        <strain evidence="1">SZUA-1515</strain>
    </source>
</reference>
<organism evidence="1 2">
    <name type="scientific">Caldiarchaeum subterraneum</name>
    <dbReference type="NCBI Taxonomy" id="311458"/>
    <lineage>
        <taxon>Archaea</taxon>
        <taxon>Nitrososphaerota</taxon>
        <taxon>Candidatus Caldarchaeales</taxon>
        <taxon>Candidatus Caldarchaeaceae</taxon>
        <taxon>Candidatus Caldarchaeum</taxon>
    </lineage>
</organism>
<name>A0A832ZV18_CALS0</name>
<protein>
    <submittedName>
        <fullName evidence="1">Uncharacterized protein</fullName>
    </submittedName>
</protein>
<proteinExistence type="predicted"/>
<dbReference type="AlphaFoldDB" id="A0A832ZV18"/>
<gene>
    <name evidence="1" type="ORF">EYH45_02250</name>
</gene>
<dbReference type="Proteomes" id="UP000608579">
    <property type="component" value="Unassembled WGS sequence"/>
</dbReference>
<accession>A0A832ZV18</accession>
<sequence>MWEKSLMAYKEDIKSRSWVDWLKAHTSFFKPLHRYEGVLELTSNELVFNGKDVKENKEFQLKIQLRNIIDVYYGFDDVFKGREERAWPWNKPLRIKYQSENGEKTIYLFARFHHRKGIRASDNKEVYRKLKEIMMRGVL</sequence>
<dbReference type="EMBL" id="DQVM01000040">
    <property type="protein sequence ID" value="HIQ29366.1"/>
    <property type="molecule type" value="Genomic_DNA"/>
</dbReference>
<evidence type="ECO:0000313" key="2">
    <source>
        <dbReference type="Proteomes" id="UP000608579"/>
    </source>
</evidence>
<comment type="caution">
    <text evidence="1">The sequence shown here is derived from an EMBL/GenBank/DDBJ whole genome shotgun (WGS) entry which is preliminary data.</text>
</comment>